<dbReference type="EMBL" id="OD572184">
    <property type="protein sequence ID" value="CAD7449649.1"/>
    <property type="molecule type" value="Genomic_DNA"/>
</dbReference>
<dbReference type="AlphaFoldDB" id="A0A7R9FAH0"/>
<accession>A0A7R9FAH0</accession>
<evidence type="ECO:0000313" key="1">
    <source>
        <dbReference type="EMBL" id="CAD7449649.1"/>
    </source>
</evidence>
<name>A0A7R9FAH0_9NEOP</name>
<reference evidence="1" key="1">
    <citation type="submission" date="2020-11" db="EMBL/GenBank/DDBJ databases">
        <authorList>
            <person name="Tran Van P."/>
        </authorList>
    </citation>
    <scope>NUCLEOTIDE SEQUENCE</scope>
</reference>
<organism evidence="1">
    <name type="scientific">Timema bartmani</name>
    <dbReference type="NCBI Taxonomy" id="61472"/>
    <lineage>
        <taxon>Eukaryota</taxon>
        <taxon>Metazoa</taxon>
        <taxon>Ecdysozoa</taxon>
        <taxon>Arthropoda</taxon>
        <taxon>Hexapoda</taxon>
        <taxon>Insecta</taxon>
        <taxon>Pterygota</taxon>
        <taxon>Neoptera</taxon>
        <taxon>Polyneoptera</taxon>
        <taxon>Phasmatodea</taxon>
        <taxon>Timematodea</taxon>
        <taxon>Timematoidea</taxon>
        <taxon>Timematidae</taxon>
        <taxon>Timema</taxon>
    </lineage>
</organism>
<protein>
    <submittedName>
        <fullName evidence="1">Uncharacterized protein</fullName>
    </submittedName>
</protein>
<sequence>MDVMVTARIQQNVRSDATRETVVVWVGSFFLRVCQRPLRRSRCSDNTARSISVCILAVDEIVTWLVFLLQFRCREWGQPGAEPSGWRRLSLGGTGAPKPASEARVLLVQVGLGLRDVAQVNVEELVHRQREGEAHGTTKNQQYNRLRVGNVSSRNVQQMASVSLWRHKPYYVVLMFSTRWQNAPKQSCLLGGGRRPCDVRDETAMPLGAEKRTVKDFIDFACAFRIYLEMNDTEYTDIRCVVFNRACNDTYSSPMASLVLTDS</sequence>
<gene>
    <name evidence="1" type="ORF">TBIB3V08_LOCUS11922</name>
</gene>
<proteinExistence type="predicted"/>